<evidence type="ECO:0000256" key="7">
    <source>
        <dbReference type="ARBA" id="ARBA00022801"/>
    </source>
</evidence>
<evidence type="ECO:0000256" key="8">
    <source>
        <dbReference type="ARBA" id="ARBA00022884"/>
    </source>
</evidence>
<dbReference type="InterPro" id="IPR014720">
    <property type="entry name" value="dsRBD_dom"/>
</dbReference>
<dbReference type="GO" id="GO:0004525">
    <property type="term" value="F:ribonuclease III activity"/>
    <property type="evidence" value="ECO:0007669"/>
    <property type="project" value="UniProtKB-UniRule"/>
</dbReference>
<dbReference type="GO" id="GO:0046872">
    <property type="term" value="F:metal ion binding"/>
    <property type="evidence" value="ECO:0007669"/>
    <property type="project" value="UniProtKB-KW"/>
</dbReference>
<keyword evidence="9" id="KW-0460">Magnesium</keyword>
<dbReference type="SUPFAM" id="SSF69065">
    <property type="entry name" value="RNase III domain-like"/>
    <property type="match status" value="1"/>
</dbReference>
<dbReference type="PROSITE" id="PS50137">
    <property type="entry name" value="DS_RBD"/>
    <property type="match status" value="1"/>
</dbReference>
<protein>
    <recommendedName>
        <fullName evidence="9">Ribonuclease 3</fullName>
        <ecNumber evidence="9">3.1.26.3</ecNumber>
    </recommendedName>
    <alternativeName>
        <fullName evidence="9">Ribonuclease III</fullName>
        <shortName evidence="9">RNase III</shortName>
    </alternativeName>
</protein>
<dbReference type="PANTHER" id="PTHR11207">
    <property type="entry name" value="RIBONUCLEASE III"/>
    <property type="match status" value="1"/>
</dbReference>
<sequence length="229" mass="25353">MDSLSKLEKQIGVKFRDDKLLREAVTHRSYINESRKSGLGHNERLEFLGDAVLELVVTENLFKAFPEKEEGELTVYRSVLVNAKTLSAVAKAMRLDDAIMMSKGEAKESLKSRGRETILANAFEAVIGAVYLDSGYESVKGLIEKFVMPKLQELGRAGGKDAKSLVQESAQSNFKITPTYKVIEESGPAHERFFRVGLYFGSNLKSEGAGQSKQEAELAAAEKWIEDGK</sequence>
<feature type="binding site" evidence="9">
    <location>
        <position position="121"/>
    </location>
    <ligand>
        <name>Mg(2+)</name>
        <dbReference type="ChEBI" id="CHEBI:18420"/>
    </ligand>
</feature>
<dbReference type="Gene3D" id="3.30.160.20">
    <property type="match status" value="1"/>
</dbReference>
<comment type="function">
    <text evidence="9">Digests double-stranded RNA. Involved in the processing of primary rRNA transcript to yield the immediate precursors to the large and small rRNAs (23S and 16S). Processes some mRNAs, and tRNAs when they are encoded in the rRNA operon. Processes pre-crRNA and tracrRNA of type II CRISPR loci if present in the organism.</text>
</comment>
<dbReference type="PROSITE" id="PS50142">
    <property type="entry name" value="RNASE_3_2"/>
    <property type="match status" value="1"/>
</dbReference>
<feature type="domain" description="RNase III" evidence="11">
    <location>
        <begin position="4"/>
        <end position="135"/>
    </location>
</feature>
<organism evidence="12 13">
    <name type="scientific">Candidatus Colwellbacteria bacterium RIFCSPLOWO2_01_FULL_48_10</name>
    <dbReference type="NCBI Taxonomy" id="1797690"/>
    <lineage>
        <taxon>Bacteria</taxon>
        <taxon>Candidatus Colwelliibacteriota</taxon>
    </lineage>
</organism>
<dbReference type="FunFam" id="1.10.1520.10:FF:000001">
    <property type="entry name" value="Ribonuclease 3"/>
    <property type="match status" value="1"/>
</dbReference>
<evidence type="ECO:0000259" key="10">
    <source>
        <dbReference type="PROSITE" id="PS50137"/>
    </source>
</evidence>
<dbReference type="GO" id="GO:0003725">
    <property type="term" value="F:double-stranded RNA binding"/>
    <property type="evidence" value="ECO:0007669"/>
    <property type="project" value="TreeGrafter"/>
</dbReference>
<comment type="catalytic activity">
    <reaction evidence="1 9">
        <text>Endonucleolytic cleavage to 5'-phosphomonoester.</text>
        <dbReference type="EC" id="3.1.26.3"/>
    </reaction>
</comment>
<dbReference type="AlphaFoldDB" id="A0A1G1Z534"/>
<dbReference type="EMBL" id="MHIY01000023">
    <property type="protein sequence ID" value="OGY59549.1"/>
    <property type="molecule type" value="Genomic_DNA"/>
</dbReference>
<gene>
    <name evidence="9" type="primary">rnc</name>
    <name evidence="12" type="ORF">A3B23_01165</name>
</gene>
<dbReference type="InterPro" id="IPR036389">
    <property type="entry name" value="RNase_III_sf"/>
</dbReference>
<dbReference type="PANTHER" id="PTHR11207:SF0">
    <property type="entry name" value="RIBONUCLEASE 3"/>
    <property type="match status" value="1"/>
</dbReference>
<dbReference type="InterPro" id="IPR011907">
    <property type="entry name" value="RNase_III"/>
</dbReference>
<evidence type="ECO:0000313" key="12">
    <source>
        <dbReference type="EMBL" id="OGY59549.1"/>
    </source>
</evidence>
<keyword evidence="8 9" id="KW-0694">RNA-binding</keyword>
<dbReference type="InterPro" id="IPR000999">
    <property type="entry name" value="RNase_III_dom"/>
</dbReference>
<dbReference type="GO" id="GO:0019843">
    <property type="term" value="F:rRNA binding"/>
    <property type="evidence" value="ECO:0007669"/>
    <property type="project" value="UniProtKB-KW"/>
</dbReference>
<dbReference type="Pfam" id="PF14622">
    <property type="entry name" value="Ribonucleas_3_3"/>
    <property type="match status" value="1"/>
</dbReference>
<dbReference type="SMART" id="SM00358">
    <property type="entry name" value="DSRM"/>
    <property type="match status" value="1"/>
</dbReference>
<dbReference type="GO" id="GO:0005737">
    <property type="term" value="C:cytoplasm"/>
    <property type="evidence" value="ECO:0007669"/>
    <property type="project" value="UniProtKB-SubCell"/>
</dbReference>
<keyword evidence="4 9" id="KW-0507">mRNA processing</keyword>
<feature type="domain" description="DRBM" evidence="10">
    <location>
        <begin position="161"/>
        <end position="229"/>
    </location>
</feature>
<keyword evidence="5 9" id="KW-0540">Nuclease</keyword>
<evidence type="ECO:0000259" key="11">
    <source>
        <dbReference type="PROSITE" id="PS50142"/>
    </source>
</evidence>
<accession>A0A1G1Z534</accession>
<comment type="subunit">
    <text evidence="9">Homodimer.</text>
</comment>
<feature type="active site" evidence="9">
    <location>
        <position position="124"/>
    </location>
</feature>
<keyword evidence="9" id="KW-0699">rRNA-binding</keyword>
<dbReference type="Proteomes" id="UP000178744">
    <property type="component" value="Unassembled WGS sequence"/>
</dbReference>
<comment type="caution">
    <text evidence="12">The sequence shown here is derived from an EMBL/GenBank/DDBJ whole genome shotgun (WGS) entry which is preliminary data.</text>
</comment>
<evidence type="ECO:0000256" key="9">
    <source>
        <dbReference type="HAMAP-Rule" id="MF_00104"/>
    </source>
</evidence>
<dbReference type="PROSITE" id="PS00517">
    <property type="entry name" value="RNASE_3_1"/>
    <property type="match status" value="1"/>
</dbReference>
<comment type="similarity">
    <text evidence="2">Belongs to the ribonuclease III family.</text>
</comment>
<dbReference type="GO" id="GO:0008033">
    <property type="term" value="P:tRNA processing"/>
    <property type="evidence" value="ECO:0007669"/>
    <property type="project" value="UniProtKB-KW"/>
</dbReference>
<evidence type="ECO:0000256" key="4">
    <source>
        <dbReference type="ARBA" id="ARBA00022664"/>
    </source>
</evidence>
<dbReference type="SUPFAM" id="SSF54768">
    <property type="entry name" value="dsRNA-binding domain-like"/>
    <property type="match status" value="1"/>
</dbReference>
<feature type="active site" evidence="9">
    <location>
        <position position="50"/>
    </location>
</feature>
<evidence type="ECO:0000256" key="6">
    <source>
        <dbReference type="ARBA" id="ARBA00022759"/>
    </source>
</evidence>
<keyword evidence="3 9" id="KW-0698">rRNA processing</keyword>
<keyword evidence="9" id="KW-0479">Metal-binding</keyword>
<dbReference type="GO" id="GO:0010468">
    <property type="term" value="P:regulation of gene expression"/>
    <property type="evidence" value="ECO:0007669"/>
    <property type="project" value="TreeGrafter"/>
</dbReference>
<dbReference type="GO" id="GO:0006397">
    <property type="term" value="P:mRNA processing"/>
    <property type="evidence" value="ECO:0007669"/>
    <property type="project" value="UniProtKB-UniRule"/>
</dbReference>
<feature type="binding site" evidence="9">
    <location>
        <position position="124"/>
    </location>
    <ligand>
        <name>Mg(2+)</name>
        <dbReference type="ChEBI" id="CHEBI:18420"/>
    </ligand>
</feature>
<evidence type="ECO:0000256" key="5">
    <source>
        <dbReference type="ARBA" id="ARBA00022722"/>
    </source>
</evidence>
<dbReference type="Pfam" id="PF00035">
    <property type="entry name" value="dsrm"/>
    <property type="match status" value="1"/>
</dbReference>
<dbReference type="EC" id="3.1.26.3" evidence="9"/>
<comment type="subcellular location">
    <subcellularLocation>
        <location evidence="9">Cytoplasm</location>
    </subcellularLocation>
</comment>
<dbReference type="SMART" id="SM00535">
    <property type="entry name" value="RIBOc"/>
    <property type="match status" value="1"/>
</dbReference>
<name>A0A1G1Z534_9BACT</name>
<feature type="binding site" evidence="9">
    <location>
        <position position="46"/>
    </location>
    <ligand>
        <name>Mg(2+)</name>
        <dbReference type="ChEBI" id="CHEBI:18420"/>
    </ligand>
</feature>
<keyword evidence="6 9" id="KW-0255">Endonuclease</keyword>
<evidence type="ECO:0000256" key="1">
    <source>
        <dbReference type="ARBA" id="ARBA00000109"/>
    </source>
</evidence>
<comment type="cofactor">
    <cofactor evidence="9">
        <name>Mg(2+)</name>
        <dbReference type="ChEBI" id="CHEBI:18420"/>
    </cofactor>
</comment>
<evidence type="ECO:0000256" key="3">
    <source>
        <dbReference type="ARBA" id="ARBA00022552"/>
    </source>
</evidence>
<keyword evidence="9" id="KW-0819">tRNA processing</keyword>
<evidence type="ECO:0000313" key="13">
    <source>
        <dbReference type="Proteomes" id="UP000178744"/>
    </source>
</evidence>
<dbReference type="GO" id="GO:0006364">
    <property type="term" value="P:rRNA processing"/>
    <property type="evidence" value="ECO:0007669"/>
    <property type="project" value="UniProtKB-UniRule"/>
</dbReference>
<proteinExistence type="inferred from homology"/>
<dbReference type="CDD" id="cd00593">
    <property type="entry name" value="RIBOc"/>
    <property type="match status" value="1"/>
</dbReference>
<dbReference type="Gene3D" id="1.10.1520.10">
    <property type="entry name" value="Ribonuclease III domain"/>
    <property type="match status" value="1"/>
</dbReference>
<dbReference type="CDD" id="cd10845">
    <property type="entry name" value="DSRM_RNAse_III_family"/>
    <property type="match status" value="1"/>
</dbReference>
<keyword evidence="9" id="KW-0963">Cytoplasm</keyword>
<keyword evidence="7 9" id="KW-0378">Hydrolase</keyword>
<evidence type="ECO:0000256" key="2">
    <source>
        <dbReference type="ARBA" id="ARBA00010183"/>
    </source>
</evidence>
<dbReference type="NCBIfam" id="TIGR02191">
    <property type="entry name" value="RNaseIII"/>
    <property type="match status" value="1"/>
</dbReference>
<reference evidence="12 13" key="1">
    <citation type="journal article" date="2016" name="Nat. Commun.">
        <title>Thousands of microbial genomes shed light on interconnected biogeochemical processes in an aquifer system.</title>
        <authorList>
            <person name="Anantharaman K."/>
            <person name="Brown C.T."/>
            <person name="Hug L.A."/>
            <person name="Sharon I."/>
            <person name="Castelle C.J."/>
            <person name="Probst A.J."/>
            <person name="Thomas B.C."/>
            <person name="Singh A."/>
            <person name="Wilkins M.J."/>
            <person name="Karaoz U."/>
            <person name="Brodie E.L."/>
            <person name="Williams K.H."/>
            <person name="Hubbard S.S."/>
            <person name="Banfield J.F."/>
        </authorList>
    </citation>
    <scope>NUCLEOTIDE SEQUENCE [LARGE SCALE GENOMIC DNA]</scope>
</reference>
<dbReference type="STRING" id="1797690.A3B23_01165"/>
<dbReference type="HAMAP" id="MF_00104">
    <property type="entry name" value="RNase_III"/>
    <property type="match status" value="1"/>
</dbReference>